<accession>A0A1F6GPE6</accession>
<dbReference type="SUPFAM" id="SSF48452">
    <property type="entry name" value="TPR-like"/>
    <property type="match status" value="1"/>
</dbReference>
<reference evidence="1 2" key="1">
    <citation type="journal article" date="2016" name="Nat. Commun.">
        <title>Thousands of microbial genomes shed light on interconnected biogeochemical processes in an aquifer system.</title>
        <authorList>
            <person name="Anantharaman K."/>
            <person name="Brown C.T."/>
            <person name="Hug L.A."/>
            <person name="Sharon I."/>
            <person name="Castelle C.J."/>
            <person name="Probst A.J."/>
            <person name="Thomas B.C."/>
            <person name="Singh A."/>
            <person name="Wilkins M.J."/>
            <person name="Karaoz U."/>
            <person name="Brodie E.L."/>
            <person name="Williams K.H."/>
            <person name="Hubbard S.S."/>
            <person name="Banfield J.F."/>
        </authorList>
    </citation>
    <scope>NUCLEOTIDE SEQUENCE [LARGE SCALE GENOMIC DNA]</scope>
</reference>
<protein>
    <recommendedName>
        <fullName evidence="3">MalT-like TPR region domain-containing protein</fullName>
    </recommendedName>
</protein>
<evidence type="ECO:0000313" key="2">
    <source>
        <dbReference type="Proteomes" id="UP000177583"/>
    </source>
</evidence>
<dbReference type="AlphaFoldDB" id="A0A1F6GPE6"/>
<proteinExistence type="predicted"/>
<dbReference type="Proteomes" id="UP000177583">
    <property type="component" value="Unassembled WGS sequence"/>
</dbReference>
<name>A0A1F6GPE6_9PROT</name>
<dbReference type="EMBL" id="MFNF01000050">
    <property type="protein sequence ID" value="OGH00047.1"/>
    <property type="molecule type" value="Genomic_DNA"/>
</dbReference>
<sequence length="244" mass="27334">MTETEYHQWTSLGHQLTDQGFAALAQGRGEWGQTQLELAQTYFERAQDRHWLTYLFHQRFLYHRSQPDPTPAFTLAHRVLEGYRACFDPKGQIQSLLEWAHLCGGAGEPYKAFSLLANALALAKAQAPQLVYLVLCAQGAEHLEAGEFAQAALTLDQALTKGAQADAWQKAWCFETLGRAFLGVYRPQKAERFFRLALAEFLDLKDKAAVSRNFHPLVELEGLLGTGFSRSDLCLAARSCLKEA</sequence>
<dbReference type="InterPro" id="IPR011990">
    <property type="entry name" value="TPR-like_helical_dom_sf"/>
</dbReference>
<evidence type="ECO:0008006" key="3">
    <source>
        <dbReference type="Google" id="ProtNLM"/>
    </source>
</evidence>
<evidence type="ECO:0000313" key="1">
    <source>
        <dbReference type="EMBL" id="OGH00047.1"/>
    </source>
</evidence>
<dbReference type="Gene3D" id="1.25.40.10">
    <property type="entry name" value="Tetratricopeptide repeat domain"/>
    <property type="match status" value="1"/>
</dbReference>
<gene>
    <name evidence="1" type="ORF">A2557_04145</name>
</gene>
<organism evidence="1 2">
    <name type="scientific">Candidatus Lambdaproteobacteria bacterium RIFOXYD2_FULL_56_26</name>
    <dbReference type="NCBI Taxonomy" id="1817773"/>
    <lineage>
        <taxon>Bacteria</taxon>
        <taxon>Pseudomonadati</taxon>
        <taxon>Pseudomonadota</taxon>
        <taxon>Candidatus Lambdaproteobacteria</taxon>
    </lineage>
</organism>
<comment type="caution">
    <text evidence="1">The sequence shown here is derived from an EMBL/GenBank/DDBJ whole genome shotgun (WGS) entry which is preliminary data.</text>
</comment>